<sequence>MKRQSSKSKTKHSAAVKQRTLLDMFPKSSSRIKGDDVSEILTSPSGSTLSQADSQSELNRKRMGVEDIDPPAPISPIVIEETPPPQESSKLHGPTPALAEEINSSSRASPASSLPETRSSPIIIEDTPPPQFPPQSAPSTEASSPISRIDFEELEDDGSSPSAPIVIESSPIKPPALRLASKTTHPFFAPRITSRPQQPPPAPSKSKTWDTPYPSQLSQHVKGPQMTATCSKLPYPTRSIGHLETSIGVLPSPDYSVLSRTSDQSCTVTKPTTPGITPLPPLEQLLDTIPQDHISDHPSISRLVDRARCREKISHSPWEPWTEKWRPRRADEVLGNESSAQYLRSWLLALKLQSEDVKSKLINAQTSKNDGKTSQKRGKKRPRVITQVARGRARKRARTESEEDNDDWIVNDEGEEGLFDRPEDEEPLALPPLFSVSATRSTATVPTYESLREGDLHNTILLAGPPGSGKTASVYACAEELGWEVFEVYPGIGKRNGSSVENLVGEVGKNHLVRQLPQGGHEFFGLASPSKQGRFRRGASYPPPERANGESSSLAQSFILLEEVDILFKEDSNFWPTVVKIIKECKRPVICTCNDLSLVPLSDLPIQRVLTFEPCSPDVTVSYLQTLSYNEDQAVTRDGLERLLRSRSAIPEREFEDFEPKHVGDLRHAINRLQMVLTTGLPQLSTASIWPDAHAVPGPSNDRPRKVPADHERFGPLPDDETQKCLVQLRNASHEADIRSFVDSELRRESLAIPSIEETYKASEDDEIGHKVLFETREERSFPGTYRRDMEMRTLVKEYLQESTELMEHLALETEVKANEFKVHLNHVLHDVCPSTVWKAPLSHLYLDYGPYIKQIAAADEAEAEAMIRRVQEKGGRKTRNSGLTEYVRTIRLNDLGRRGLSMILYEE</sequence>
<dbReference type="GO" id="GO:0005524">
    <property type="term" value="F:ATP binding"/>
    <property type="evidence" value="ECO:0007669"/>
    <property type="project" value="InterPro"/>
</dbReference>
<dbReference type="STRING" id="230819.A0A5C3L9Q2"/>
<feature type="compositionally biased region" description="Polar residues" evidence="1">
    <location>
        <begin position="40"/>
        <end position="57"/>
    </location>
</feature>
<feature type="domain" description="AAA+ ATPase" evidence="2">
    <location>
        <begin position="456"/>
        <end position="616"/>
    </location>
</feature>
<evidence type="ECO:0000313" key="3">
    <source>
        <dbReference type="EMBL" id="TFK28736.1"/>
    </source>
</evidence>
<dbReference type="InterPro" id="IPR027417">
    <property type="entry name" value="P-loop_NTPase"/>
</dbReference>
<dbReference type="GO" id="GO:0003677">
    <property type="term" value="F:DNA binding"/>
    <property type="evidence" value="ECO:0007669"/>
    <property type="project" value="TreeGrafter"/>
</dbReference>
<protein>
    <submittedName>
        <fullName evidence="3">P-loop containing nucleoside triphosphate hydrolase protein</fullName>
    </submittedName>
</protein>
<keyword evidence="3" id="KW-0378">Hydrolase</keyword>
<evidence type="ECO:0000256" key="1">
    <source>
        <dbReference type="SAM" id="MobiDB-lite"/>
    </source>
</evidence>
<dbReference type="SUPFAM" id="SSF52540">
    <property type="entry name" value="P-loop containing nucleoside triphosphate hydrolases"/>
    <property type="match status" value="1"/>
</dbReference>
<dbReference type="GO" id="GO:0005634">
    <property type="term" value="C:nucleus"/>
    <property type="evidence" value="ECO:0007669"/>
    <property type="project" value="TreeGrafter"/>
</dbReference>
<feature type="region of interest" description="Disordered" evidence="1">
    <location>
        <begin position="1"/>
        <end position="171"/>
    </location>
</feature>
<evidence type="ECO:0000313" key="4">
    <source>
        <dbReference type="Proteomes" id="UP000307440"/>
    </source>
</evidence>
<feature type="region of interest" description="Disordered" evidence="1">
    <location>
        <begin position="530"/>
        <end position="550"/>
    </location>
</feature>
<dbReference type="AlphaFoldDB" id="A0A5C3L9Q2"/>
<organism evidence="3 4">
    <name type="scientific">Coprinopsis marcescibilis</name>
    <name type="common">Agaric fungus</name>
    <name type="synonym">Psathyrella marcescibilis</name>
    <dbReference type="NCBI Taxonomy" id="230819"/>
    <lineage>
        <taxon>Eukaryota</taxon>
        <taxon>Fungi</taxon>
        <taxon>Dikarya</taxon>
        <taxon>Basidiomycota</taxon>
        <taxon>Agaricomycotina</taxon>
        <taxon>Agaricomycetes</taxon>
        <taxon>Agaricomycetidae</taxon>
        <taxon>Agaricales</taxon>
        <taxon>Agaricineae</taxon>
        <taxon>Psathyrellaceae</taxon>
        <taxon>Coprinopsis</taxon>
    </lineage>
</organism>
<dbReference type="GO" id="GO:0016887">
    <property type="term" value="F:ATP hydrolysis activity"/>
    <property type="evidence" value="ECO:0007669"/>
    <property type="project" value="InterPro"/>
</dbReference>
<name>A0A5C3L9Q2_COPMA</name>
<feature type="region of interest" description="Disordered" evidence="1">
    <location>
        <begin position="189"/>
        <end position="225"/>
    </location>
</feature>
<feature type="compositionally biased region" description="Basic residues" evidence="1">
    <location>
        <begin position="374"/>
        <end position="383"/>
    </location>
</feature>
<proteinExistence type="predicted"/>
<dbReference type="Pfam" id="PF00004">
    <property type="entry name" value="AAA"/>
    <property type="match status" value="1"/>
</dbReference>
<gene>
    <name evidence="3" type="ORF">FA15DRAFT_633110</name>
</gene>
<feature type="region of interest" description="Disordered" evidence="1">
    <location>
        <begin position="363"/>
        <end position="407"/>
    </location>
</feature>
<feature type="compositionally biased region" description="Basic residues" evidence="1">
    <location>
        <begin position="1"/>
        <end position="14"/>
    </location>
</feature>
<dbReference type="Proteomes" id="UP000307440">
    <property type="component" value="Unassembled WGS sequence"/>
</dbReference>
<feature type="compositionally biased region" description="Pro residues" evidence="1">
    <location>
        <begin position="127"/>
        <end position="136"/>
    </location>
</feature>
<evidence type="ECO:0000259" key="2">
    <source>
        <dbReference type="SMART" id="SM00382"/>
    </source>
</evidence>
<accession>A0A5C3L9Q2</accession>
<dbReference type="EMBL" id="ML210153">
    <property type="protein sequence ID" value="TFK28736.1"/>
    <property type="molecule type" value="Genomic_DNA"/>
</dbReference>
<reference evidence="3 4" key="1">
    <citation type="journal article" date="2019" name="Nat. Ecol. Evol.">
        <title>Megaphylogeny resolves global patterns of mushroom evolution.</title>
        <authorList>
            <person name="Varga T."/>
            <person name="Krizsan K."/>
            <person name="Foldi C."/>
            <person name="Dima B."/>
            <person name="Sanchez-Garcia M."/>
            <person name="Sanchez-Ramirez S."/>
            <person name="Szollosi G.J."/>
            <person name="Szarkandi J.G."/>
            <person name="Papp V."/>
            <person name="Albert L."/>
            <person name="Andreopoulos W."/>
            <person name="Angelini C."/>
            <person name="Antonin V."/>
            <person name="Barry K.W."/>
            <person name="Bougher N.L."/>
            <person name="Buchanan P."/>
            <person name="Buyck B."/>
            <person name="Bense V."/>
            <person name="Catcheside P."/>
            <person name="Chovatia M."/>
            <person name="Cooper J."/>
            <person name="Damon W."/>
            <person name="Desjardin D."/>
            <person name="Finy P."/>
            <person name="Geml J."/>
            <person name="Haridas S."/>
            <person name="Hughes K."/>
            <person name="Justo A."/>
            <person name="Karasinski D."/>
            <person name="Kautmanova I."/>
            <person name="Kiss B."/>
            <person name="Kocsube S."/>
            <person name="Kotiranta H."/>
            <person name="LaButti K.M."/>
            <person name="Lechner B.E."/>
            <person name="Liimatainen K."/>
            <person name="Lipzen A."/>
            <person name="Lukacs Z."/>
            <person name="Mihaltcheva S."/>
            <person name="Morgado L.N."/>
            <person name="Niskanen T."/>
            <person name="Noordeloos M.E."/>
            <person name="Ohm R.A."/>
            <person name="Ortiz-Santana B."/>
            <person name="Ovrebo C."/>
            <person name="Racz N."/>
            <person name="Riley R."/>
            <person name="Savchenko A."/>
            <person name="Shiryaev A."/>
            <person name="Soop K."/>
            <person name="Spirin V."/>
            <person name="Szebenyi C."/>
            <person name="Tomsovsky M."/>
            <person name="Tulloss R.E."/>
            <person name="Uehling J."/>
            <person name="Grigoriev I.V."/>
            <person name="Vagvolgyi C."/>
            <person name="Papp T."/>
            <person name="Martin F.M."/>
            <person name="Miettinen O."/>
            <person name="Hibbett D.S."/>
            <person name="Nagy L.G."/>
        </authorList>
    </citation>
    <scope>NUCLEOTIDE SEQUENCE [LARGE SCALE GENOMIC DNA]</scope>
    <source>
        <strain evidence="3 4">CBS 121175</strain>
    </source>
</reference>
<dbReference type="OrthoDB" id="9996895at2759"/>
<dbReference type="PANTHER" id="PTHR23389:SF21">
    <property type="entry name" value="ATPASE FAMILY AAA DOMAIN-CONTAINING PROTEIN 5"/>
    <property type="match status" value="1"/>
</dbReference>
<dbReference type="InterPro" id="IPR003593">
    <property type="entry name" value="AAA+_ATPase"/>
</dbReference>
<dbReference type="InterPro" id="IPR003959">
    <property type="entry name" value="ATPase_AAA_core"/>
</dbReference>
<dbReference type="Gene3D" id="3.40.50.300">
    <property type="entry name" value="P-loop containing nucleotide triphosphate hydrolases"/>
    <property type="match status" value="1"/>
</dbReference>
<dbReference type="PANTHER" id="PTHR23389">
    <property type="entry name" value="CHROMOSOME TRANSMISSION FIDELITY FACTOR 18"/>
    <property type="match status" value="1"/>
</dbReference>
<feature type="compositionally biased region" description="Low complexity" evidence="1">
    <location>
        <begin position="104"/>
        <end position="113"/>
    </location>
</feature>
<keyword evidence="4" id="KW-1185">Reference proteome</keyword>
<dbReference type="SMART" id="SM00382">
    <property type="entry name" value="AAA"/>
    <property type="match status" value="1"/>
</dbReference>